<comment type="caution">
    <text evidence="2">The sequence shown here is derived from an EMBL/GenBank/DDBJ whole genome shotgun (WGS) entry which is preliminary data.</text>
</comment>
<feature type="transmembrane region" description="Helical" evidence="1">
    <location>
        <begin position="148"/>
        <end position="172"/>
    </location>
</feature>
<evidence type="ECO:0000313" key="2">
    <source>
        <dbReference type="EMBL" id="RUR01768.1"/>
    </source>
</evidence>
<dbReference type="AlphaFoldDB" id="A0A433JUA6"/>
<organism evidence="2 3">
    <name type="scientific">Labedella endophytica</name>
    <dbReference type="NCBI Taxonomy" id="1523160"/>
    <lineage>
        <taxon>Bacteria</taxon>
        <taxon>Bacillati</taxon>
        <taxon>Actinomycetota</taxon>
        <taxon>Actinomycetes</taxon>
        <taxon>Micrococcales</taxon>
        <taxon>Microbacteriaceae</taxon>
        <taxon>Labedella</taxon>
    </lineage>
</organism>
<gene>
    <name evidence="2" type="ORF">ELQ94_09940</name>
</gene>
<feature type="transmembrane region" description="Helical" evidence="1">
    <location>
        <begin position="117"/>
        <end position="136"/>
    </location>
</feature>
<keyword evidence="3" id="KW-1185">Reference proteome</keyword>
<feature type="transmembrane region" description="Helical" evidence="1">
    <location>
        <begin position="210"/>
        <end position="229"/>
    </location>
</feature>
<dbReference type="OrthoDB" id="2042238at2"/>
<keyword evidence="1" id="KW-0472">Membrane</keyword>
<reference evidence="2 3" key="1">
    <citation type="submission" date="2018-12" db="EMBL/GenBank/DDBJ databases">
        <authorList>
            <person name="Li F."/>
        </authorList>
    </citation>
    <scope>NUCLEOTIDE SEQUENCE [LARGE SCALE GENOMIC DNA]</scope>
    <source>
        <strain evidence="2 3">EGI 6500705</strain>
    </source>
</reference>
<accession>A0A433JUA6</accession>
<evidence type="ECO:0000256" key="1">
    <source>
        <dbReference type="SAM" id="Phobius"/>
    </source>
</evidence>
<proteinExistence type="predicted"/>
<dbReference type="Proteomes" id="UP000274909">
    <property type="component" value="Unassembled WGS sequence"/>
</dbReference>
<sequence length="232" mass="23608">MAPTSSRTANRRASFCYAAQAVALAVVLIITTRTSALPVEANFRDGTRLLTSPIGTVDLGWALVAVLLGGAATHALAAVSATHPHAARPGVLVMAGWSQGLGIVVFLVAQSNGIVDAAALVPLFALSAGAVCLLAVDDGSATGWRRPAAWAAVIGIVPWGVIAFAQIGVTITLGSPPLGVRVVTLAALAVAALSWWIAWRRPRAARPTDTAIMTVAVSVLAWALVALSAPDA</sequence>
<keyword evidence="1" id="KW-0812">Transmembrane</keyword>
<keyword evidence="1" id="KW-1133">Transmembrane helix</keyword>
<dbReference type="EMBL" id="RZGZ01000002">
    <property type="protein sequence ID" value="RUR01768.1"/>
    <property type="molecule type" value="Genomic_DNA"/>
</dbReference>
<dbReference type="RefSeq" id="WP_127049632.1">
    <property type="nucleotide sequence ID" value="NZ_RZGZ01000002.1"/>
</dbReference>
<feature type="transmembrane region" description="Helical" evidence="1">
    <location>
        <begin position="178"/>
        <end position="198"/>
    </location>
</feature>
<protein>
    <submittedName>
        <fullName evidence="2">Uncharacterized protein</fullName>
    </submittedName>
</protein>
<feature type="transmembrane region" description="Helical" evidence="1">
    <location>
        <begin position="91"/>
        <end position="111"/>
    </location>
</feature>
<name>A0A433JUA6_9MICO</name>
<evidence type="ECO:0000313" key="3">
    <source>
        <dbReference type="Proteomes" id="UP000274909"/>
    </source>
</evidence>
<feature type="transmembrane region" description="Helical" evidence="1">
    <location>
        <begin position="60"/>
        <end position="79"/>
    </location>
</feature>